<proteinExistence type="predicted"/>
<dbReference type="EMBL" id="CAJOAX010002137">
    <property type="protein sequence ID" value="CAF3773229.1"/>
    <property type="molecule type" value="Genomic_DNA"/>
</dbReference>
<evidence type="ECO:0000313" key="7">
    <source>
        <dbReference type="EMBL" id="CAF3971540.1"/>
    </source>
</evidence>
<dbReference type="EMBL" id="CAJNOT010004078">
    <property type="protein sequence ID" value="CAF1414811.1"/>
    <property type="molecule type" value="Genomic_DNA"/>
</dbReference>
<evidence type="ECO:0000313" key="6">
    <source>
        <dbReference type="EMBL" id="CAF3773229.1"/>
    </source>
</evidence>
<dbReference type="EMBL" id="CAJNOO010003530">
    <property type="protein sequence ID" value="CAF1341825.1"/>
    <property type="molecule type" value="Genomic_DNA"/>
</dbReference>
<dbReference type="EMBL" id="CAJNOL010002591">
    <property type="protein sequence ID" value="CAF1514250.1"/>
    <property type="molecule type" value="Genomic_DNA"/>
</dbReference>
<sequence>MKIRIANHIEIFLKQISNLKTLTILSFSNNMCNAQHWQELITSSLQYLYDFRFAFCYYYENQTNEFIDK</sequence>
<evidence type="ECO:0000313" key="5">
    <source>
        <dbReference type="EMBL" id="CAF1514250.1"/>
    </source>
</evidence>
<evidence type="ECO:0000313" key="9">
    <source>
        <dbReference type="Proteomes" id="UP000663854"/>
    </source>
</evidence>
<evidence type="ECO:0000313" key="3">
    <source>
        <dbReference type="EMBL" id="CAF1384919.1"/>
    </source>
</evidence>
<evidence type="ECO:0000313" key="2">
    <source>
        <dbReference type="EMBL" id="CAF1341825.1"/>
    </source>
</evidence>
<dbReference type="Proteomes" id="UP000663874">
    <property type="component" value="Unassembled WGS sequence"/>
</dbReference>
<dbReference type="Proteomes" id="UP000663823">
    <property type="component" value="Unassembled WGS sequence"/>
</dbReference>
<dbReference type="OrthoDB" id="10391353at2759"/>
<dbReference type="Proteomes" id="UP000663864">
    <property type="component" value="Unassembled WGS sequence"/>
</dbReference>
<protein>
    <submittedName>
        <fullName evidence="1">Uncharacterized protein</fullName>
    </submittedName>
</protein>
<dbReference type="Proteomes" id="UP000663836">
    <property type="component" value="Unassembled WGS sequence"/>
</dbReference>
<evidence type="ECO:0000313" key="8">
    <source>
        <dbReference type="EMBL" id="CAF3982120.1"/>
    </source>
</evidence>
<name>A0A814YPI5_9BILA</name>
<gene>
    <name evidence="8" type="ORF">FNK824_LOCUS24922</name>
    <name evidence="7" type="ORF">JBS370_LOCUS24665</name>
    <name evidence="5" type="ORF">JXQ802_LOCUS41175</name>
    <name evidence="6" type="ORF">OTI717_LOCUS16775</name>
    <name evidence="1" type="ORF">PYM288_LOCUS26471</name>
    <name evidence="2" type="ORF">RFH988_LOCUS31823</name>
    <name evidence="3" type="ORF">SEV965_LOCUS30612</name>
    <name evidence="4" type="ORF">ZHD862_LOCUS33688</name>
</gene>
<dbReference type="EMBL" id="CAJNOU010003335">
    <property type="protein sequence ID" value="CAF1384919.1"/>
    <property type="molecule type" value="Genomic_DNA"/>
</dbReference>
<dbReference type="EMBL" id="CAJNOH010001589">
    <property type="protein sequence ID" value="CAF1232854.1"/>
    <property type="molecule type" value="Genomic_DNA"/>
</dbReference>
<dbReference type="Proteomes" id="UP000663854">
    <property type="component" value="Unassembled WGS sequence"/>
</dbReference>
<dbReference type="Proteomes" id="UP000663889">
    <property type="component" value="Unassembled WGS sequence"/>
</dbReference>
<dbReference type="EMBL" id="CAJOBE010005696">
    <property type="protein sequence ID" value="CAF3982120.1"/>
    <property type="molecule type" value="Genomic_DNA"/>
</dbReference>
<dbReference type="EMBL" id="CAJOBD010003907">
    <property type="protein sequence ID" value="CAF3971540.1"/>
    <property type="molecule type" value="Genomic_DNA"/>
</dbReference>
<comment type="caution">
    <text evidence="1">The sequence shown here is derived from an EMBL/GenBank/DDBJ whole genome shotgun (WGS) entry which is preliminary data.</text>
</comment>
<keyword evidence="10" id="KW-1185">Reference proteome</keyword>
<evidence type="ECO:0000313" key="4">
    <source>
        <dbReference type="EMBL" id="CAF1414811.1"/>
    </source>
</evidence>
<organism evidence="1 9">
    <name type="scientific">Rotaria sordida</name>
    <dbReference type="NCBI Taxonomy" id="392033"/>
    <lineage>
        <taxon>Eukaryota</taxon>
        <taxon>Metazoa</taxon>
        <taxon>Spiralia</taxon>
        <taxon>Gnathifera</taxon>
        <taxon>Rotifera</taxon>
        <taxon>Eurotatoria</taxon>
        <taxon>Bdelloidea</taxon>
        <taxon>Philodinida</taxon>
        <taxon>Philodinidae</taxon>
        <taxon>Rotaria</taxon>
    </lineage>
</organism>
<dbReference type="AlphaFoldDB" id="A0A814YPI5"/>
<evidence type="ECO:0000313" key="10">
    <source>
        <dbReference type="Proteomes" id="UP000663870"/>
    </source>
</evidence>
<dbReference type="Proteomes" id="UP000663870">
    <property type="component" value="Unassembled WGS sequence"/>
</dbReference>
<reference evidence="1" key="1">
    <citation type="submission" date="2021-02" db="EMBL/GenBank/DDBJ databases">
        <authorList>
            <person name="Nowell W R."/>
        </authorList>
    </citation>
    <scope>NUCLEOTIDE SEQUENCE</scope>
</reference>
<dbReference type="Proteomes" id="UP000663882">
    <property type="component" value="Unassembled WGS sequence"/>
</dbReference>
<evidence type="ECO:0000313" key="1">
    <source>
        <dbReference type="EMBL" id="CAF1232854.1"/>
    </source>
</evidence>
<accession>A0A814YPI5</accession>